<sequence>MAKRSPSESRLGALIEQALEERSRRLALEAHPEGKVTIRMSAVDYYWLTKLAEFMDISRTRAAQELLSAAVADAVQAAGLSSEPGRDLEEDIRRFIAQEFPGRATSS</sequence>
<dbReference type="Proteomes" id="UP000569951">
    <property type="component" value="Unassembled WGS sequence"/>
</dbReference>
<reference evidence="1 2" key="1">
    <citation type="submission" date="2020-08" db="EMBL/GenBank/DDBJ databases">
        <title>Genomic Encyclopedia of Type Strains, Phase IV (KMG-IV): sequencing the most valuable type-strain genomes for metagenomic binning, comparative biology and taxonomic classification.</title>
        <authorList>
            <person name="Goeker M."/>
        </authorList>
    </citation>
    <scope>NUCLEOTIDE SEQUENCE [LARGE SCALE GENOMIC DNA]</scope>
    <source>
        <strain evidence="1 2">DSM 21458</strain>
    </source>
</reference>
<organism evidence="1 2">
    <name type="scientific">Deinobacterium chartae</name>
    <dbReference type="NCBI Taxonomy" id="521158"/>
    <lineage>
        <taxon>Bacteria</taxon>
        <taxon>Thermotogati</taxon>
        <taxon>Deinococcota</taxon>
        <taxon>Deinococci</taxon>
        <taxon>Deinococcales</taxon>
        <taxon>Deinococcaceae</taxon>
        <taxon>Deinobacterium</taxon>
    </lineage>
</organism>
<name>A0A841I147_9DEIO</name>
<dbReference type="EMBL" id="JACHHG010000008">
    <property type="protein sequence ID" value="MBB6098953.1"/>
    <property type="molecule type" value="Genomic_DNA"/>
</dbReference>
<protein>
    <submittedName>
        <fullName evidence="1">Uncharacterized protein</fullName>
    </submittedName>
</protein>
<comment type="caution">
    <text evidence="1">The sequence shown here is derived from an EMBL/GenBank/DDBJ whole genome shotgun (WGS) entry which is preliminary data.</text>
</comment>
<keyword evidence="2" id="KW-1185">Reference proteome</keyword>
<accession>A0A841I147</accession>
<gene>
    <name evidence="1" type="ORF">HNR42_002388</name>
</gene>
<dbReference type="AlphaFoldDB" id="A0A841I147"/>
<evidence type="ECO:0000313" key="2">
    <source>
        <dbReference type="Proteomes" id="UP000569951"/>
    </source>
</evidence>
<proteinExistence type="predicted"/>
<evidence type="ECO:0000313" key="1">
    <source>
        <dbReference type="EMBL" id="MBB6098953.1"/>
    </source>
</evidence>
<dbReference type="RefSeq" id="WP_246351478.1">
    <property type="nucleotide sequence ID" value="NZ_JACHHG010000008.1"/>
</dbReference>